<dbReference type="EMBL" id="JAAGWD010000004">
    <property type="protein sequence ID" value="NEM98083.1"/>
    <property type="molecule type" value="Genomic_DNA"/>
</dbReference>
<keyword evidence="2" id="KW-1185">Reference proteome</keyword>
<gene>
    <name evidence="1" type="ORF">GXP69_10285</name>
</gene>
<dbReference type="AlphaFoldDB" id="A0A6B3LQG1"/>
<organism evidence="1 2">
    <name type="scientific">Pontibacter burrus</name>
    <dbReference type="NCBI Taxonomy" id="2704466"/>
    <lineage>
        <taxon>Bacteria</taxon>
        <taxon>Pseudomonadati</taxon>
        <taxon>Bacteroidota</taxon>
        <taxon>Cytophagia</taxon>
        <taxon>Cytophagales</taxon>
        <taxon>Hymenobacteraceae</taxon>
        <taxon>Pontibacter</taxon>
    </lineage>
</organism>
<reference evidence="1 2" key="1">
    <citation type="submission" date="2020-02" db="EMBL/GenBank/DDBJ databases">
        <authorList>
            <person name="Kim M.K."/>
        </authorList>
    </citation>
    <scope>NUCLEOTIDE SEQUENCE [LARGE SCALE GENOMIC DNA]</scope>
    <source>
        <strain evidence="1 2">BT327</strain>
    </source>
</reference>
<evidence type="ECO:0000313" key="1">
    <source>
        <dbReference type="EMBL" id="NEM98083.1"/>
    </source>
</evidence>
<evidence type="ECO:0000313" key="2">
    <source>
        <dbReference type="Proteomes" id="UP000474777"/>
    </source>
</evidence>
<dbReference type="RefSeq" id="WP_163914980.1">
    <property type="nucleotide sequence ID" value="NZ_JAAGWD010000004.1"/>
</dbReference>
<protein>
    <submittedName>
        <fullName evidence="1">Uncharacterized protein</fullName>
    </submittedName>
</protein>
<sequence length="222" mass="25849">MNKIANRIKLNNNLWFTILGNKLVFGYSFLSKGFHYTFSFGNKSGIFDLHLTNSKGEHYTVLEISHQNIYEVLPILLVKIKKSVFVLSNFEESKCNSEDFTIYKIEQYSDVTSELRTLTKKNKIIIDKDSSEFKSFVEKLTETQSTRIIKISDLKNEPQFLGIVKSKTECFFIMKSPFLEDQVFRINNIDLDINSVFEKILGKEVYETILNRINDGILQLQE</sequence>
<dbReference type="Proteomes" id="UP000474777">
    <property type="component" value="Unassembled WGS sequence"/>
</dbReference>
<comment type="caution">
    <text evidence="1">The sequence shown here is derived from an EMBL/GenBank/DDBJ whole genome shotgun (WGS) entry which is preliminary data.</text>
</comment>
<name>A0A6B3LQG1_9BACT</name>
<accession>A0A6B3LQG1</accession>
<proteinExistence type="predicted"/>